<dbReference type="PANTHER" id="PTHR35936">
    <property type="entry name" value="MEMBRANE-BOUND LYTIC MUREIN TRANSGLYCOSYLASE F"/>
    <property type="match status" value="1"/>
</dbReference>
<comment type="subcellular location">
    <subcellularLocation>
        <location evidence="1">Cell envelope</location>
    </subcellularLocation>
</comment>
<dbReference type="SUPFAM" id="SSF53850">
    <property type="entry name" value="Periplasmic binding protein-like II"/>
    <property type="match status" value="1"/>
</dbReference>
<dbReference type="CDD" id="cd13703">
    <property type="entry name" value="PBP2_HisJ_LAO"/>
    <property type="match status" value="1"/>
</dbReference>
<feature type="domain" description="Solute-binding protein family 3/N-terminal" evidence="6">
    <location>
        <begin position="26"/>
        <end position="254"/>
    </location>
</feature>
<evidence type="ECO:0000256" key="5">
    <source>
        <dbReference type="SAM" id="SignalP"/>
    </source>
</evidence>
<dbReference type="Gene3D" id="3.40.190.10">
    <property type="entry name" value="Periplasmic binding protein-like II"/>
    <property type="match status" value="2"/>
</dbReference>
<keyword evidence="3 5" id="KW-0732">Signal</keyword>
<feature type="chain" id="PRO_5045434195" evidence="5">
    <location>
        <begin position="24"/>
        <end position="258"/>
    </location>
</feature>
<reference evidence="8" key="1">
    <citation type="journal article" date="2019" name="Int. J. Syst. Evol. Microbiol.">
        <title>The Global Catalogue of Microorganisms (GCM) 10K type strain sequencing project: providing services to taxonomists for standard genome sequencing and annotation.</title>
        <authorList>
            <consortium name="The Broad Institute Genomics Platform"/>
            <consortium name="The Broad Institute Genome Sequencing Center for Infectious Disease"/>
            <person name="Wu L."/>
            <person name="Ma J."/>
        </authorList>
    </citation>
    <scope>NUCLEOTIDE SEQUENCE [LARGE SCALE GENOMIC DNA]</scope>
    <source>
        <strain evidence="8">CGMCC 1.8860</strain>
    </source>
</reference>
<feature type="signal peptide" evidence="5">
    <location>
        <begin position="1"/>
        <end position="23"/>
    </location>
</feature>
<comment type="similarity">
    <text evidence="2 4">Belongs to the bacterial solute-binding protein 3 family.</text>
</comment>
<dbReference type="EMBL" id="BMLY01000001">
    <property type="protein sequence ID" value="GGP25150.1"/>
    <property type="molecule type" value="Genomic_DNA"/>
</dbReference>
<evidence type="ECO:0000256" key="1">
    <source>
        <dbReference type="ARBA" id="ARBA00004196"/>
    </source>
</evidence>
<dbReference type="Pfam" id="PF00497">
    <property type="entry name" value="SBP_bac_3"/>
    <property type="match status" value="1"/>
</dbReference>
<evidence type="ECO:0000256" key="3">
    <source>
        <dbReference type="ARBA" id="ARBA00022729"/>
    </source>
</evidence>
<dbReference type="RefSeq" id="WP_188689596.1">
    <property type="nucleotide sequence ID" value="NZ_BMLY01000001.1"/>
</dbReference>
<comment type="caution">
    <text evidence="7">The sequence shown here is derived from an EMBL/GenBank/DDBJ whole genome shotgun (WGS) entry which is preliminary data.</text>
</comment>
<dbReference type="SMART" id="SM00062">
    <property type="entry name" value="PBPb"/>
    <property type="match status" value="1"/>
</dbReference>
<sequence length="258" mass="27921">MNWKMAFCAGASALVCLMGAAHAQDTFKMGLEATYPPFESKSGDGKLQGFDVEIGNMICERMKVKCVYVENSFDGLIPALQARKFDAINSAMNITAKRKQAIDFTSPVYIVPIQMVAKRGSNLMPTTASLKGKTVGVLQGSSQEDYLKKHWATAGVKVTSYQDQDQVYADLVAGRIDAAVQESQTAMDGFLSKPAGKDFDYAGAPLSDPETLGEGTGLGMRKGDPQRAKVQAAIDSLKKDGSFSKLSMKYFKRDIIAK</sequence>
<accession>A0ABQ2PIJ4</accession>
<protein>
    <submittedName>
        <fullName evidence="7">ABC transporter substrate-binding protein</fullName>
    </submittedName>
</protein>
<name>A0ABQ2PIJ4_9NEIS</name>
<organism evidence="7 8">
    <name type="scientific">Silvimonas amylolytica</name>
    <dbReference type="NCBI Taxonomy" id="449663"/>
    <lineage>
        <taxon>Bacteria</taxon>
        <taxon>Pseudomonadati</taxon>
        <taxon>Pseudomonadota</taxon>
        <taxon>Betaproteobacteria</taxon>
        <taxon>Neisseriales</taxon>
        <taxon>Chitinibacteraceae</taxon>
        <taxon>Silvimonas</taxon>
    </lineage>
</organism>
<dbReference type="PANTHER" id="PTHR35936:SF13">
    <property type="entry name" value="HISTIDINE-BINDING PERIPLASMIC PROTEIN"/>
    <property type="match status" value="1"/>
</dbReference>
<proteinExistence type="inferred from homology"/>
<evidence type="ECO:0000256" key="4">
    <source>
        <dbReference type="RuleBase" id="RU003744"/>
    </source>
</evidence>
<evidence type="ECO:0000313" key="8">
    <source>
        <dbReference type="Proteomes" id="UP000621859"/>
    </source>
</evidence>
<gene>
    <name evidence="7" type="ORF">GCM10010971_09690</name>
</gene>
<dbReference type="InterPro" id="IPR001638">
    <property type="entry name" value="Solute-binding_3/MltF_N"/>
</dbReference>
<evidence type="ECO:0000259" key="6">
    <source>
        <dbReference type="SMART" id="SM00062"/>
    </source>
</evidence>
<evidence type="ECO:0000256" key="2">
    <source>
        <dbReference type="ARBA" id="ARBA00010333"/>
    </source>
</evidence>
<dbReference type="PROSITE" id="PS01039">
    <property type="entry name" value="SBP_BACTERIAL_3"/>
    <property type="match status" value="1"/>
</dbReference>
<keyword evidence="8" id="KW-1185">Reference proteome</keyword>
<dbReference type="Proteomes" id="UP000621859">
    <property type="component" value="Unassembled WGS sequence"/>
</dbReference>
<dbReference type="InterPro" id="IPR018313">
    <property type="entry name" value="SBP_3_CS"/>
</dbReference>
<evidence type="ECO:0000313" key="7">
    <source>
        <dbReference type="EMBL" id="GGP25150.1"/>
    </source>
</evidence>